<feature type="non-terminal residue" evidence="14">
    <location>
        <position position="664"/>
    </location>
</feature>
<dbReference type="PANTHER" id="PTHR12755:SF3">
    <property type="entry name" value="POLYNUCLEOTIDE 5'-HYDROXYL-KINASE NOL9"/>
    <property type="match status" value="1"/>
</dbReference>
<gene>
    <name evidence="14" type="ORF">C8A01DRAFT_41208</name>
</gene>
<comment type="caution">
    <text evidence="14">The sequence shown here is derived from an EMBL/GenBank/DDBJ whole genome shotgun (WGS) entry which is preliminary data.</text>
</comment>
<accession>A0AAN6P626</accession>
<evidence type="ECO:0000256" key="3">
    <source>
        <dbReference type="ARBA" id="ARBA00011003"/>
    </source>
</evidence>
<keyword evidence="9" id="KW-0418">Kinase</keyword>
<proteinExistence type="inferred from homology"/>
<dbReference type="AlphaFoldDB" id="A0AAN6P626"/>
<name>A0AAN6P626_9PEZI</name>
<feature type="region of interest" description="Disordered" evidence="12">
    <location>
        <begin position="15"/>
        <end position="89"/>
    </location>
</feature>
<keyword evidence="7" id="KW-0808">Transferase</keyword>
<keyword evidence="15" id="KW-1185">Reference proteome</keyword>
<evidence type="ECO:0000256" key="12">
    <source>
        <dbReference type="SAM" id="MobiDB-lite"/>
    </source>
</evidence>
<comment type="function">
    <text evidence="1">Polynucleotide 5'-kinase involved in rRNA processing.</text>
</comment>
<evidence type="ECO:0000256" key="10">
    <source>
        <dbReference type="ARBA" id="ARBA00022840"/>
    </source>
</evidence>
<evidence type="ECO:0000256" key="2">
    <source>
        <dbReference type="ARBA" id="ARBA00004604"/>
    </source>
</evidence>
<keyword evidence="8" id="KW-0547">Nucleotide-binding</keyword>
<evidence type="ECO:0000313" key="14">
    <source>
        <dbReference type="EMBL" id="KAK4032349.1"/>
    </source>
</evidence>
<comment type="subcellular location">
    <subcellularLocation>
        <location evidence="2">Nucleus</location>
        <location evidence="2">Nucleolus</location>
    </subcellularLocation>
</comment>
<feature type="compositionally biased region" description="Basic and acidic residues" evidence="12">
    <location>
        <begin position="24"/>
        <end position="42"/>
    </location>
</feature>
<dbReference type="GO" id="GO:0051731">
    <property type="term" value="F:polynucleotide 5'-hydroxyl-kinase activity"/>
    <property type="evidence" value="ECO:0007669"/>
    <property type="project" value="InterPro"/>
</dbReference>
<feature type="compositionally biased region" description="Low complexity" evidence="12">
    <location>
        <begin position="550"/>
        <end position="565"/>
    </location>
</feature>
<keyword evidence="6" id="KW-0698">rRNA processing</keyword>
<evidence type="ECO:0000313" key="15">
    <source>
        <dbReference type="Proteomes" id="UP001303115"/>
    </source>
</evidence>
<evidence type="ECO:0000256" key="8">
    <source>
        <dbReference type="ARBA" id="ARBA00022741"/>
    </source>
</evidence>
<evidence type="ECO:0000256" key="9">
    <source>
        <dbReference type="ARBA" id="ARBA00022777"/>
    </source>
</evidence>
<dbReference type="InterPro" id="IPR032319">
    <property type="entry name" value="CLP1_P"/>
</dbReference>
<dbReference type="FunFam" id="3.40.50.300:FF:001156">
    <property type="entry name" value="Polynucleotide 5-hydroxyl-kinase grc3"/>
    <property type="match status" value="1"/>
</dbReference>
<dbReference type="GO" id="GO:0000448">
    <property type="term" value="P:cleavage in ITS2 between 5.8S rRNA and LSU-rRNA of tricistronic rRNA transcript (SSU-rRNA, 5.8S rRNA, LSU-rRNA)"/>
    <property type="evidence" value="ECO:0007669"/>
    <property type="project" value="TreeGrafter"/>
</dbReference>
<evidence type="ECO:0000256" key="4">
    <source>
        <dbReference type="ARBA" id="ARBA00018706"/>
    </source>
</evidence>
<dbReference type="InterPro" id="IPR027417">
    <property type="entry name" value="P-loop_NTPase"/>
</dbReference>
<sequence length="664" mass="71241">MSAFAARQQLWGVAAARNNGVEKGVPERAPEDALQTRKDETPSARSVAARSKRQSPEEPVAAAVKQTQGVDGEKGGSGPTTPHPEPSGVLIRQHSSFKPGKKNLQRKAGGRVVLTTPEAERLVILGSFGIKVREGETTFAGAILTPSDPVQWVHAPHCHAVPVLRTADETVLELQPHPAAKGLRQLAALNPAFAKLWNESQETTSKSSATFQIIYTSQDVPKRAVLQELASPAAWNKKLSGLAAAKRKATPVVFLCGPKSSGKSTFGRLLTNRFITDRGGSKNKPWSSVMVLDIDPGQPEYSPPGVISLSKITTPNLAPSFCHPTLPPADQLRAHAIAAVTPALDPAHFIECVLDLFAHYQRGPDAKSPLVVNTPGWVQGTGLDILAELIASIRPTEVIYMSQDGPEETVNSLQSACAATPPTPFSTLPSQPSEASSSRTSLHFRTMQTMSYFHLRQPSQQQPYPTWDPTPLSDLRPWRVRYTGKNRGFLGILCYDHQPAPELLAEAINGTVLALVQLESRAALRGLLPPLSGLPDTNLIPPDSTSTPINNNTATNPPPKNNAATPNPPHPKKKQTITTTEATRVPLIPNPQGLTLSPHHSRLLSLVLVRGIDTVRGELQLLTPLSGEVVSTLAAAAAGTEVVLVAGRFDTPAWAYTEGLYRGR</sequence>
<dbReference type="EMBL" id="MU854620">
    <property type="protein sequence ID" value="KAK4032349.1"/>
    <property type="molecule type" value="Genomic_DNA"/>
</dbReference>
<dbReference type="GO" id="GO:0005524">
    <property type="term" value="F:ATP binding"/>
    <property type="evidence" value="ECO:0007669"/>
    <property type="project" value="UniProtKB-KW"/>
</dbReference>
<organism evidence="14 15">
    <name type="scientific">Parachaetomium inaequale</name>
    <dbReference type="NCBI Taxonomy" id="2588326"/>
    <lineage>
        <taxon>Eukaryota</taxon>
        <taxon>Fungi</taxon>
        <taxon>Dikarya</taxon>
        <taxon>Ascomycota</taxon>
        <taxon>Pezizomycotina</taxon>
        <taxon>Sordariomycetes</taxon>
        <taxon>Sordariomycetidae</taxon>
        <taxon>Sordariales</taxon>
        <taxon>Chaetomiaceae</taxon>
        <taxon>Parachaetomium</taxon>
    </lineage>
</organism>
<dbReference type="Proteomes" id="UP001303115">
    <property type="component" value="Unassembled WGS sequence"/>
</dbReference>
<feature type="domain" description="Clp1 P-loop" evidence="13">
    <location>
        <begin position="257"/>
        <end position="454"/>
    </location>
</feature>
<dbReference type="GO" id="GO:0005730">
    <property type="term" value="C:nucleolus"/>
    <property type="evidence" value="ECO:0007669"/>
    <property type="project" value="UniProtKB-SubCell"/>
</dbReference>
<comment type="similarity">
    <text evidence="3">Belongs to the Clp1 family. NOL9/GRC3 subfamily.</text>
</comment>
<evidence type="ECO:0000259" key="13">
    <source>
        <dbReference type="Pfam" id="PF16575"/>
    </source>
</evidence>
<dbReference type="InterPro" id="IPR045116">
    <property type="entry name" value="Clp1/Grc3"/>
</dbReference>
<keyword evidence="11" id="KW-0539">Nucleus</keyword>
<dbReference type="PANTHER" id="PTHR12755">
    <property type="entry name" value="CLEAVAGE/POLYADENYLATION FACTOR IA SUBUNIT CLP1P"/>
    <property type="match status" value="1"/>
</dbReference>
<protein>
    <recommendedName>
        <fullName evidence="5">Polynucleotide 5'-hydroxyl-kinase GRC3</fullName>
    </recommendedName>
    <alternativeName>
        <fullName evidence="4">Polynucleotide 5'-hydroxyl-kinase grc3</fullName>
    </alternativeName>
</protein>
<evidence type="ECO:0000256" key="11">
    <source>
        <dbReference type="ARBA" id="ARBA00023242"/>
    </source>
</evidence>
<evidence type="ECO:0000256" key="5">
    <source>
        <dbReference type="ARBA" id="ARBA00019824"/>
    </source>
</evidence>
<evidence type="ECO:0000256" key="7">
    <source>
        <dbReference type="ARBA" id="ARBA00022679"/>
    </source>
</evidence>
<dbReference type="Pfam" id="PF16575">
    <property type="entry name" value="CLP1_P"/>
    <property type="match status" value="1"/>
</dbReference>
<dbReference type="Gene3D" id="3.40.50.300">
    <property type="entry name" value="P-loop containing nucleotide triphosphate hydrolases"/>
    <property type="match status" value="1"/>
</dbReference>
<evidence type="ECO:0000256" key="1">
    <source>
        <dbReference type="ARBA" id="ARBA00003798"/>
    </source>
</evidence>
<keyword evidence="10" id="KW-0067">ATP-binding</keyword>
<feature type="region of interest" description="Disordered" evidence="12">
    <location>
        <begin position="531"/>
        <end position="574"/>
    </location>
</feature>
<reference evidence="15" key="1">
    <citation type="journal article" date="2023" name="Mol. Phylogenet. Evol.">
        <title>Genome-scale phylogeny and comparative genomics of the fungal order Sordariales.</title>
        <authorList>
            <person name="Hensen N."/>
            <person name="Bonometti L."/>
            <person name="Westerberg I."/>
            <person name="Brannstrom I.O."/>
            <person name="Guillou S."/>
            <person name="Cros-Aarteil S."/>
            <person name="Calhoun S."/>
            <person name="Haridas S."/>
            <person name="Kuo A."/>
            <person name="Mondo S."/>
            <person name="Pangilinan J."/>
            <person name="Riley R."/>
            <person name="LaButti K."/>
            <person name="Andreopoulos B."/>
            <person name="Lipzen A."/>
            <person name="Chen C."/>
            <person name="Yan M."/>
            <person name="Daum C."/>
            <person name="Ng V."/>
            <person name="Clum A."/>
            <person name="Steindorff A."/>
            <person name="Ohm R.A."/>
            <person name="Martin F."/>
            <person name="Silar P."/>
            <person name="Natvig D.O."/>
            <person name="Lalanne C."/>
            <person name="Gautier V."/>
            <person name="Ament-Velasquez S.L."/>
            <person name="Kruys A."/>
            <person name="Hutchinson M.I."/>
            <person name="Powell A.J."/>
            <person name="Barry K."/>
            <person name="Miller A.N."/>
            <person name="Grigoriev I.V."/>
            <person name="Debuchy R."/>
            <person name="Gladieux P."/>
            <person name="Hiltunen Thoren M."/>
            <person name="Johannesson H."/>
        </authorList>
    </citation>
    <scope>NUCLEOTIDE SEQUENCE [LARGE SCALE GENOMIC DNA]</scope>
    <source>
        <strain evidence="15">CBS 284.82</strain>
    </source>
</reference>
<evidence type="ECO:0000256" key="6">
    <source>
        <dbReference type="ARBA" id="ARBA00022552"/>
    </source>
</evidence>